<evidence type="ECO:0000256" key="10">
    <source>
        <dbReference type="SAM" id="MobiDB-lite"/>
    </source>
</evidence>
<dbReference type="Gene3D" id="1.10.287.1490">
    <property type="match status" value="1"/>
</dbReference>
<name>A0A8C4NC11_EPTBU</name>
<dbReference type="Proteomes" id="UP000694388">
    <property type="component" value="Unplaced"/>
</dbReference>
<dbReference type="Pfam" id="PF10174">
    <property type="entry name" value="Cast"/>
    <property type="match status" value="1"/>
</dbReference>
<comment type="subcellular location">
    <subcellularLocation>
        <location evidence="1">Cytoplasm</location>
        <location evidence="1">Cytoskeleton</location>
    </subcellularLocation>
    <subcellularLocation>
        <location evidence="8">Presynapse</location>
    </subcellularLocation>
</comment>
<keyword evidence="3" id="KW-0597">Phosphoprotein</keyword>
<accession>A0A8C4NC11</accession>
<dbReference type="GO" id="GO:0098882">
    <property type="term" value="F:structural constituent of presynaptic active zone"/>
    <property type="evidence" value="ECO:0007669"/>
    <property type="project" value="TreeGrafter"/>
</dbReference>
<keyword evidence="12" id="KW-1185">Reference proteome</keyword>
<keyword evidence="5 9" id="KW-0175">Coiled coil</keyword>
<dbReference type="PANTHER" id="PTHR18861">
    <property type="entry name" value="ELKS/RAB6-INTERACTING/CAST PROTEIN"/>
    <property type="match status" value="1"/>
</dbReference>
<evidence type="ECO:0000256" key="1">
    <source>
        <dbReference type="ARBA" id="ARBA00004245"/>
    </source>
</evidence>
<feature type="region of interest" description="Disordered" evidence="10">
    <location>
        <begin position="1"/>
        <end position="44"/>
    </location>
</feature>
<dbReference type="AlphaFoldDB" id="A0A8C4NC11"/>
<evidence type="ECO:0000256" key="2">
    <source>
        <dbReference type="ARBA" id="ARBA00022490"/>
    </source>
</evidence>
<feature type="region of interest" description="Disordered" evidence="10">
    <location>
        <begin position="750"/>
        <end position="819"/>
    </location>
</feature>
<evidence type="ECO:0000313" key="11">
    <source>
        <dbReference type="Ensembl" id="ENSEBUP00000004328.1"/>
    </source>
</evidence>
<evidence type="ECO:0000256" key="5">
    <source>
        <dbReference type="ARBA" id="ARBA00023054"/>
    </source>
</evidence>
<organism evidence="11 12">
    <name type="scientific">Eptatretus burgeri</name>
    <name type="common">Inshore hagfish</name>
    <dbReference type="NCBI Taxonomy" id="7764"/>
    <lineage>
        <taxon>Eukaryota</taxon>
        <taxon>Metazoa</taxon>
        <taxon>Chordata</taxon>
        <taxon>Craniata</taxon>
        <taxon>Vertebrata</taxon>
        <taxon>Cyclostomata</taxon>
        <taxon>Myxini</taxon>
        <taxon>Myxiniformes</taxon>
        <taxon>Myxinidae</taxon>
        <taxon>Eptatretinae</taxon>
        <taxon>Eptatretus</taxon>
    </lineage>
</organism>
<dbReference type="GeneTree" id="ENSGT00650000093320"/>
<feature type="coiled-coil region" evidence="9">
    <location>
        <begin position="214"/>
        <end position="241"/>
    </location>
</feature>
<dbReference type="InterPro" id="IPR019323">
    <property type="entry name" value="ELKS/CAST"/>
</dbReference>
<feature type="coiled-coil region" evidence="9">
    <location>
        <begin position="345"/>
        <end position="655"/>
    </location>
</feature>
<dbReference type="GO" id="GO:0048788">
    <property type="term" value="C:cytoskeleton of presynaptic active zone"/>
    <property type="evidence" value="ECO:0007669"/>
    <property type="project" value="TreeGrafter"/>
</dbReference>
<reference evidence="11" key="1">
    <citation type="submission" date="2025-08" db="UniProtKB">
        <authorList>
            <consortium name="Ensembl"/>
        </authorList>
    </citation>
    <scope>IDENTIFICATION</scope>
</reference>
<keyword evidence="4" id="KW-0770">Synapse</keyword>
<dbReference type="PANTHER" id="PTHR18861:SF0">
    <property type="entry name" value="BRUCHPILOT, ISOFORM J"/>
    <property type="match status" value="1"/>
</dbReference>
<evidence type="ECO:0000313" key="12">
    <source>
        <dbReference type="Proteomes" id="UP000694388"/>
    </source>
</evidence>
<keyword evidence="7" id="KW-0966">Cell projection</keyword>
<feature type="region of interest" description="Disordered" evidence="10">
    <location>
        <begin position="693"/>
        <end position="715"/>
    </location>
</feature>
<dbReference type="GO" id="GO:0007274">
    <property type="term" value="P:neuromuscular synaptic transmission"/>
    <property type="evidence" value="ECO:0007669"/>
    <property type="project" value="TreeGrafter"/>
</dbReference>
<proteinExistence type="predicted"/>
<feature type="compositionally biased region" description="Basic and acidic residues" evidence="10">
    <location>
        <begin position="770"/>
        <end position="805"/>
    </location>
</feature>
<feature type="region of interest" description="Disordered" evidence="10">
    <location>
        <begin position="66"/>
        <end position="92"/>
    </location>
</feature>
<dbReference type="GO" id="GO:0048167">
    <property type="term" value="P:regulation of synaptic plasticity"/>
    <property type="evidence" value="ECO:0007669"/>
    <property type="project" value="TreeGrafter"/>
</dbReference>
<evidence type="ECO:0000256" key="6">
    <source>
        <dbReference type="ARBA" id="ARBA00023212"/>
    </source>
</evidence>
<dbReference type="GO" id="GO:0030424">
    <property type="term" value="C:axon"/>
    <property type="evidence" value="ECO:0007669"/>
    <property type="project" value="UniProtKB-SubCell"/>
</dbReference>
<evidence type="ECO:0000256" key="8">
    <source>
        <dbReference type="ARBA" id="ARBA00034106"/>
    </source>
</evidence>
<protein>
    <submittedName>
        <fullName evidence="11">Uncharacterized protein</fullName>
    </submittedName>
</protein>
<keyword evidence="2" id="KW-0963">Cytoplasm</keyword>
<feature type="compositionally biased region" description="Polar residues" evidence="10">
    <location>
        <begin position="807"/>
        <end position="816"/>
    </location>
</feature>
<evidence type="ECO:0000256" key="7">
    <source>
        <dbReference type="ARBA" id="ARBA00023273"/>
    </source>
</evidence>
<dbReference type="Ensembl" id="ENSEBUT00000004758.1">
    <property type="protein sequence ID" value="ENSEBUP00000004328.1"/>
    <property type="gene ID" value="ENSEBUG00000003063.1"/>
</dbReference>
<reference evidence="11" key="2">
    <citation type="submission" date="2025-09" db="UniProtKB">
        <authorList>
            <consortium name="Ensembl"/>
        </authorList>
    </citation>
    <scope>IDENTIFICATION</scope>
</reference>
<keyword evidence="6" id="KW-0206">Cytoskeleton</keyword>
<evidence type="ECO:0000256" key="9">
    <source>
        <dbReference type="SAM" id="Coils"/>
    </source>
</evidence>
<evidence type="ECO:0000256" key="4">
    <source>
        <dbReference type="ARBA" id="ARBA00023018"/>
    </source>
</evidence>
<sequence>MYGSSRSVGGERTSDFGVGRSPQLPRSPRLGHRRTNSSGGGKAMSMENIQSLNAAYTASGPLYLEEQESASPNPAPGHPKSTMTLGRPMMGCVPVTTRRTPYSLRGMATGSSPNITSIGLPGGDAIAFGEMDAVFSPPCGLQLGASHDAGLDMHVQLQEMHRVNELLRRELEVKDSKLSSSMSSIKSFWSPELKKERSLRKEEVARNTVTKQQTQVLQEENQHLQLTIQAMQEELRTQRDLNELLQGHEGILGSTTSLVDESFASAEDDDNAQQSPEAFRRLRAQHERQAKELFLLRRTLEEMELRIDAQKQTLCARDESIRKLMEMLQGKGLSLVRSGSEDERLTDAEAQLTQLQSVLDGRERENLQLREELQRRAEAASDTGKSKALQTVVEMKDTKITCLEQNLRELEDEIQMLKTNGALSVEEREEEMKQMEVYKSHSKFMKNKVDQVKQELSRKESELLALQTKLDALTNQNSDCKQHIEVLKESLTAKEQRAIILQTEVDALRQRLEEKEALLNKKSKQLQDLAEEKGTLGSEIGDLKDMLDVKERKISILQKKIENLQEQVKDKEKQVGSLKDRIKSLQADSSNTDTALATLEEALTEKERIIERLKEQRDRDDRDRQEEADAYKKENKELKEKIKVLQTELSDKESSLLDIKEHASSLASSGLKKDSKLKTMEITLEHKTEECSKLESHLRKSQEAEDVARSSPELGERVRELEQELVLARQEVARSQAEVDRLLDILREVENEKHDKDKKIAELEGSSPRQQKDNNKKMANLKHKEQVEKKKGAQMLEEARKREDNLSDGSQVLQDSLRQRDERIEELEDALRESVQITADREMVLAQQEANHAMLQKQLTETTNMLEKTRQEVEMAQVKLSSMQQSLAEKEAHLTNLRAERRRQLEEVLEMK</sequence>
<dbReference type="SUPFAM" id="SSF90257">
    <property type="entry name" value="Myosin rod fragments"/>
    <property type="match status" value="1"/>
</dbReference>
<evidence type="ECO:0000256" key="3">
    <source>
        <dbReference type="ARBA" id="ARBA00022553"/>
    </source>
</evidence>
<feature type="compositionally biased region" description="Basic and acidic residues" evidence="10">
    <location>
        <begin position="750"/>
        <end position="762"/>
    </location>
</feature>